<protein>
    <recommendedName>
        <fullName evidence="2">DUF7330 domain-containing protein</fullName>
    </recommendedName>
</protein>
<dbReference type="EMBL" id="JBANRG010000019">
    <property type="protein sequence ID" value="KAK7457753.1"/>
    <property type="molecule type" value="Genomic_DNA"/>
</dbReference>
<evidence type="ECO:0000256" key="1">
    <source>
        <dbReference type="SAM" id="MobiDB-lite"/>
    </source>
</evidence>
<keyword evidence="4" id="KW-1185">Reference proteome</keyword>
<sequence length="238" mass="26689">MSRSAGPPPPYSQTDQEHDSSQTESPVKKTPSNYMTIIREKGDIKSEFNIDPSLAIHESLRPSLLEGETQSNRNHLNVKALSGEIDIKVHLEPSYIGCAEELEAKINVHSLKGDVVVRLHVPPPDDYRRRCILDVRADDGTIFLLLPQSMSGVVNVTSKGQMIVSDGLCSHFNIQNECGITRKCLIGDIRNSRWRSSEYKKKDVVEAFAGKGRVYLQYNNEAFEKKSIGWWTSVFGTL</sequence>
<reference evidence="3 4" key="1">
    <citation type="submission" date="2024-01" db="EMBL/GenBank/DDBJ databases">
        <title>A draft genome for the cacao thread blight pathogen Marasmiellus scandens.</title>
        <authorList>
            <person name="Baruah I.K."/>
            <person name="Leung J."/>
            <person name="Bukari Y."/>
            <person name="Amoako-Attah I."/>
            <person name="Meinhardt L.W."/>
            <person name="Bailey B.A."/>
            <person name="Cohen S.P."/>
        </authorList>
    </citation>
    <scope>NUCLEOTIDE SEQUENCE [LARGE SCALE GENOMIC DNA]</scope>
    <source>
        <strain evidence="3 4">GH-19</strain>
    </source>
</reference>
<dbReference type="Proteomes" id="UP001498398">
    <property type="component" value="Unassembled WGS sequence"/>
</dbReference>
<evidence type="ECO:0000313" key="3">
    <source>
        <dbReference type="EMBL" id="KAK7457753.1"/>
    </source>
</evidence>
<feature type="domain" description="DUF7330" evidence="2">
    <location>
        <begin position="33"/>
        <end position="221"/>
    </location>
</feature>
<feature type="region of interest" description="Disordered" evidence="1">
    <location>
        <begin position="1"/>
        <end position="34"/>
    </location>
</feature>
<proteinExistence type="predicted"/>
<name>A0ABR1JCW1_9AGAR</name>
<evidence type="ECO:0000313" key="4">
    <source>
        <dbReference type="Proteomes" id="UP001498398"/>
    </source>
</evidence>
<feature type="compositionally biased region" description="Polar residues" evidence="1">
    <location>
        <begin position="22"/>
        <end position="34"/>
    </location>
</feature>
<feature type="compositionally biased region" description="Pro residues" evidence="1">
    <location>
        <begin position="1"/>
        <end position="11"/>
    </location>
</feature>
<dbReference type="Pfam" id="PF24016">
    <property type="entry name" value="DUF7330"/>
    <property type="match status" value="1"/>
</dbReference>
<comment type="caution">
    <text evidence="3">The sequence shown here is derived from an EMBL/GenBank/DDBJ whole genome shotgun (WGS) entry which is preliminary data.</text>
</comment>
<dbReference type="InterPro" id="IPR055754">
    <property type="entry name" value="DUF7330"/>
</dbReference>
<gene>
    <name evidence="3" type="ORF">VKT23_010092</name>
</gene>
<evidence type="ECO:0000259" key="2">
    <source>
        <dbReference type="Pfam" id="PF24016"/>
    </source>
</evidence>
<organism evidence="3 4">
    <name type="scientific">Marasmiellus scandens</name>
    <dbReference type="NCBI Taxonomy" id="2682957"/>
    <lineage>
        <taxon>Eukaryota</taxon>
        <taxon>Fungi</taxon>
        <taxon>Dikarya</taxon>
        <taxon>Basidiomycota</taxon>
        <taxon>Agaricomycotina</taxon>
        <taxon>Agaricomycetes</taxon>
        <taxon>Agaricomycetidae</taxon>
        <taxon>Agaricales</taxon>
        <taxon>Marasmiineae</taxon>
        <taxon>Omphalotaceae</taxon>
        <taxon>Marasmiellus</taxon>
    </lineage>
</organism>
<accession>A0ABR1JCW1</accession>